<gene>
    <name evidence="2" type="ORF">LAZ67_22001089</name>
</gene>
<dbReference type="EMBL" id="CP092884">
    <property type="protein sequence ID" value="UYV82852.1"/>
    <property type="molecule type" value="Genomic_DNA"/>
</dbReference>
<feature type="region of interest" description="Disordered" evidence="1">
    <location>
        <begin position="65"/>
        <end position="113"/>
    </location>
</feature>
<keyword evidence="3" id="KW-1185">Reference proteome</keyword>
<name>A0ABY6LR54_9ARAC</name>
<organism evidence="2 3">
    <name type="scientific">Cordylochernes scorpioides</name>
    <dbReference type="NCBI Taxonomy" id="51811"/>
    <lineage>
        <taxon>Eukaryota</taxon>
        <taxon>Metazoa</taxon>
        <taxon>Ecdysozoa</taxon>
        <taxon>Arthropoda</taxon>
        <taxon>Chelicerata</taxon>
        <taxon>Arachnida</taxon>
        <taxon>Pseudoscorpiones</taxon>
        <taxon>Cheliferoidea</taxon>
        <taxon>Chernetidae</taxon>
        <taxon>Cordylochernes</taxon>
    </lineage>
</organism>
<protein>
    <submittedName>
        <fullName evidence="2">Uncharacterized protein</fullName>
    </submittedName>
</protein>
<accession>A0ABY6LR54</accession>
<proteinExistence type="predicted"/>
<dbReference type="Proteomes" id="UP001235939">
    <property type="component" value="Chromosome 22"/>
</dbReference>
<feature type="region of interest" description="Disordered" evidence="1">
    <location>
        <begin position="1"/>
        <end position="35"/>
    </location>
</feature>
<reference evidence="2 3" key="1">
    <citation type="submission" date="2022-03" db="EMBL/GenBank/DDBJ databases">
        <title>A chromosomal length assembly of Cordylochernes scorpioides.</title>
        <authorList>
            <person name="Zeh D."/>
            <person name="Zeh J."/>
        </authorList>
    </citation>
    <scope>NUCLEOTIDE SEQUENCE [LARGE SCALE GENOMIC DNA]</scope>
    <source>
        <strain evidence="2">IN4F17</strain>
        <tissue evidence="2">Whole Body</tissue>
    </source>
</reference>
<evidence type="ECO:0000313" key="3">
    <source>
        <dbReference type="Proteomes" id="UP001235939"/>
    </source>
</evidence>
<evidence type="ECO:0000313" key="2">
    <source>
        <dbReference type="EMBL" id="UYV82852.1"/>
    </source>
</evidence>
<evidence type="ECO:0000256" key="1">
    <source>
        <dbReference type="SAM" id="MobiDB-lite"/>
    </source>
</evidence>
<sequence>MEEYVQGSLVDMAPARHSELTNGKDGNTKPAADGGHANFCRKWADYPEQEDQLIERQDVIFTKVGGSKKRPHDPDHAKSGAKKGYVQAPGMPLNSSRPRATPRPGKVHECQTTRQKQATFRARSAAGQADQCVYLEFCPDFTQEQYFRALEAKLGKGTIYQLTKMEGHILAGLFSVQLADKLIEEGLDIEDATLRAFPLRKRARQCALFRGGRRLRRCAAAIRTGHVHDPKNDAARGLLLG</sequence>